<evidence type="ECO:0000313" key="4">
    <source>
        <dbReference type="Proteomes" id="UP000266841"/>
    </source>
</evidence>
<keyword evidence="2" id="KW-0808">Transferase</keyword>
<dbReference type="InterPro" id="IPR002516">
    <property type="entry name" value="Glyco_trans_11"/>
</dbReference>
<protein>
    <submittedName>
        <fullName evidence="3">Uncharacterized protein</fullName>
    </submittedName>
</protein>
<feature type="non-terminal residue" evidence="3">
    <location>
        <position position="237"/>
    </location>
</feature>
<dbReference type="EMBL" id="AGNL01036211">
    <property type="protein sequence ID" value="EJK54194.1"/>
    <property type="molecule type" value="Genomic_DNA"/>
</dbReference>
<name>K0RPJ2_THAOC</name>
<dbReference type="GO" id="GO:0005975">
    <property type="term" value="P:carbohydrate metabolic process"/>
    <property type="evidence" value="ECO:0007669"/>
    <property type="project" value="InterPro"/>
</dbReference>
<keyword evidence="1" id="KW-0328">Glycosyltransferase</keyword>
<dbReference type="Proteomes" id="UP000266841">
    <property type="component" value="Unassembled WGS sequence"/>
</dbReference>
<dbReference type="OMA" id="RDIPHES"/>
<organism evidence="3 4">
    <name type="scientific">Thalassiosira oceanica</name>
    <name type="common">Marine diatom</name>
    <dbReference type="NCBI Taxonomy" id="159749"/>
    <lineage>
        <taxon>Eukaryota</taxon>
        <taxon>Sar</taxon>
        <taxon>Stramenopiles</taxon>
        <taxon>Ochrophyta</taxon>
        <taxon>Bacillariophyta</taxon>
        <taxon>Coscinodiscophyceae</taxon>
        <taxon>Thalassiosirophycidae</taxon>
        <taxon>Thalassiosirales</taxon>
        <taxon>Thalassiosiraceae</taxon>
        <taxon>Thalassiosira</taxon>
    </lineage>
</organism>
<dbReference type="OrthoDB" id="204303at2759"/>
<keyword evidence="4" id="KW-1185">Reference proteome</keyword>
<evidence type="ECO:0000256" key="2">
    <source>
        <dbReference type="ARBA" id="ARBA00022679"/>
    </source>
</evidence>
<gene>
    <name evidence="3" type="ORF">THAOC_26238</name>
</gene>
<proteinExistence type="predicted"/>
<dbReference type="GO" id="GO:0008107">
    <property type="term" value="F:galactoside 2-alpha-L-fucosyltransferase activity"/>
    <property type="evidence" value="ECO:0007669"/>
    <property type="project" value="InterPro"/>
</dbReference>
<sequence length="237" mass="28137">MYQSDVTIEAPSLGFPYYQTRHYNIKFHQYRDELCHYMAMKPFEYDSTPGDQDVVIYVRDIPHESTLGEFNGVRRIYAPPPRVFYDRILQKNHYEKVWVVGDPEIMNLGHPIVGYLMEKYNATKPKGSNALEDFQFISLAKNIILSPSTFGWWAAYFSSYRTTLHFPIMPLETMLPWCELLPGRPRVKYYDWFRSLEFDDIVQAREVCDGYLRGRWGMSMMKVFFLFIDQLQCEHSL</sequence>
<dbReference type="GO" id="GO:0016020">
    <property type="term" value="C:membrane"/>
    <property type="evidence" value="ECO:0007669"/>
    <property type="project" value="InterPro"/>
</dbReference>
<reference evidence="3 4" key="1">
    <citation type="journal article" date="2012" name="Genome Biol.">
        <title>Genome and low-iron response of an oceanic diatom adapted to chronic iron limitation.</title>
        <authorList>
            <person name="Lommer M."/>
            <person name="Specht M."/>
            <person name="Roy A.S."/>
            <person name="Kraemer L."/>
            <person name="Andreson R."/>
            <person name="Gutowska M.A."/>
            <person name="Wolf J."/>
            <person name="Bergner S.V."/>
            <person name="Schilhabel M.B."/>
            <person name="Klostermeier U.C."/>
            <person name="Beiko R.G."/>
            <person name="Rosenstiel P."/>
            <person name="Hippler M."/>
            <person name="Laroche J."/>
        </authorList>
    </citation>
    <scope>NUCLEOTIDE SEQUENCE [LARGE SCALE GENOMIC DNA]</scope>
    <source>
        <strain evidence="3 4">CCMP1005</strain>
    </source>
</reference>
<evidence type="ECO:0000313" key="3">
    <source>
        <dbReference type="EMBL" id="EJK54194.1"/>
    </source>
</evidence>
<dbReference type="Pfam" id="PF01531">
    <property type="entry name" value="Glyco_transf_11"/>
    <property type="match status" value="1"/>
</dbReference>
<comment type="caution">
    <text evidence="3">The sequence shown here is derived from an EMBL/GenBank/DDBJ whole genome shotgun (WGS) entry which is preliminary data.</text>
</comment>
<evidence type="ECO:0000256" key="1">
    <source>
        <dbReference type="ARBA" id="ARBA00022676"/>
    </source>
</evidence>
<dbReference type="AlphaFoldDB" id="K0RPJ2"/>
<accession>K0RPJ2</accession>